<comment type="catalytic activity">
    <reaction evidence="7">
        <text>UDP-N-acetyl-alpha-D-muramoyl-L-alanyl-D-glutamate + meso-2,6-diaminopimelate + ATP = UDP-N-acetyl-alpha-D-muramoyl-L-alanyl-gamma-D-glutamyl-meso-2,6-diaminopimelate + ADP + phosphate + H(+)</text>
        <dbReference type="Rhea" id="RHEA:23676"/>
        <dbReference type="ChEBI" id="CHEBI:15378"/>
        <dbReference type="ChEBI" id="CHEBI:30616"/>
        <dbReference type="ChEBI" id="CHEBI:43474"/>
        <dbReference type="ChEBI" id="CHEBI:57791"/>
        <dbReference type="ChEBI" id="CHEBI:83900"/>
        <dbReference type="ChEBI" id="CHEBI:83905"/>
        <dbReference type="ChEBI" id="CHEBI:456216"/>
        <dbReference type="EC" id="6.3.2.13"/>
    </reaction>
</comment>
<dbReference type="Gene3D" id="3.40.1190.10">
    <property type="entry name" value="Mur-like, catalytic domain"/>
    <property type="match status" value="1"/>
</dbReference>
<dbReference type="EMBL" id="UXAT02000023">
    <property type="protein sequence ID" value="VUX46906.1"/>
    <property type="molecule type" value="Genomic_DNA"/>
</dbReference>
<dbReference type="Pfam" id="PF08245">
    <property type="entry name" value="Mur_ligase_M"/>
    <property type="match status" value="1"/>
</dbReference>
<keyword evidence="13" id="KW-1185">Reference proteome</keyword>
<comment type="caution">
    <text evidence="7">Lacks conserved residue(s) required for the propagation of feature annotation.</text>
</comment>
<feature type="domain" description="Mur ligase N-terminal catalytic" evidence="9">
    <location>
        <begin position="25"/>
        <end position="83"/>
    </location>
</feature>
<feature type="domain" description="Mur ligase C-terminal" evidence="10">
    <location>
        <begin position="341"/>
        <end position="466"/>
    </location>
</feature>
<dbReference type="GO" id="GO:0008360">
    <property type="term" value="P:regulation of cell shape"/>
    <property type="evidence" value="ECO:0007669"/>
    <property type="project" value="UniProtKB-KW"/>
</dbReference>
<evidence type="ECO:0000256" key="8">
    <source>
        <dbReference type="RuleBase" id="RU004135"/>
    </source>
</evidence>
<feature type="binding site" evidence="7">
    <location>
        <position position="193"/>
    </location>
    <ligand>
        <name>UDP-N-acetyl-alpha-D-muramoyl-L-alanyl-D-glutamate</name>
        <dbReference type="ChEBI" id="CHEBI:83900"/>
    </ligand>
</feature>
<feature type="domain" description="Mur ligase central" evidence="11">
    <location>
        <begin position="116"/>
        <end position="319"/>
    </location>
</feature>
<feature type="binding site" evidence="7">
    <location>
        <position position="195"/>
    </location>
    <ligand>
        <name>UDP-N-acetyl-alpha-D-muramoyl-L-alanyl-D-glutamate</name>
        <dbReference type="ChEBI" id="CHEBI:83900"/>
    </ligand>
</feature>
<keyword evidence="6 7" id="KW-0961">Cell wall biogenesis/degradation</keyword>
<keyword evidence="3 7" id="KW-0133">Cell shape</keyword>
<feature type="modified residue" description="N6-carboxylysine" evidence="7">
    <location>
        <position position="227"/>
    </location>
</feature>
<accession>A0A564WEM3</accession>
<evidence type="ECO:0000256" key="5">
    <source>
        <dbReference type="ARBA" id="ARBA00023306"/>
    </source>
</evidence>
<evidence type="ECO:0000256" key="7">
    <source>
        <dbReference type="HAMAP-Rule" id="MF_00208"/>
    </source>
</evidence>
<comment type="PTM">
    <text evidence="7">Carboxylation is probably crucial for Mg(2+) binding and, consequently, for the gamma-phosphate positioning of ATP.</text>
</comment>
<evidence type="ECO:0000259" key="9">
    <source>
        <dbReference type="Pfam" id="PF01225"/>
    </source>
</evidence>
<reference evidence="12" key="1">
    <citation type="submission" date="2018-11" db="EMBL/GenBank/DDBJ databases">
        <authorList>
            <person name="Onetto C."/>
        </authorList>
    </citation>
    <scope>NUCLEOTIDE SEQUENCE [LARGE SCALE GENOMIC DNA]</scope>
</reference>
<evidence type="ECO:0000313" key="12">
    <source>
        <dbReference type="EMBL" id="VUX46906.1"/>
    </source>
</evidence>
<feature type="binding site" evidence="7">
    <location>
        <position position="187"/>
    </location>
    <ligand>
        <name>UDP-N-acetyl-alpha-D-muramoyl-L-alanyl-D-glutamate</name>
        <dbReference type="ChEBI" id="CHEBI:83900"/>
    </ligand>
</feature>
<feature type="binding site" evidence="7">
    <location>
        <begin position="416"/>
        <end position="419"/>
    </location>
    <ligand>
        <name>meso-2,6-diaminopimelate</name>
        <dbReference type="ChEBI" id="CHEBI:57791"/>
    </ligand>
</feature>
<keyword evidence="7" id="KW-0963">Cytoplasm</keyword>
<keyword evidence="5 7" id="KW-0131">Cell cycle</keyword>
<dbReference type="GO" id="GO:0051301">
    <property type="term" value="P:cell division"/>
    <property type="evidence" value="ECO:0007669"/>
    <property type="project" value="UniProtKB-KW"/>
</dbReference>
<comment type="cofactor">
    <cofactor evidence="7">
        <name>Mg(2+)</name>
        <dbReference type="ChEBI" id="CHEBI:18420"/>
    </cofactor>
</comment>
<dbReference type="Pfam" id="PF01225">
    <property type="entry name" value="Mur_ligase"/>
    <property type="match status" value="1"/>
</dbReference>
<comment type="function">
    <text evidence="7">Catalyzes the addition of meso-diaminopimelic acid to the nucleotide precursor UDP-N-acetylmuramoyl-L-alanyl-D-glutamate (UMAG) in the biosynthesis of bacterial cell-wall peptidoglycan.</text>
</comment>
<dbReference type="EC" id="6.3.2.13" evidence="7"/>
<dbReference type="GO" id="GO:0005737">
    <property type="term" value="C:cytoplasm"/>
    <property type="evidence" value="ECO:0007669"/>
    <property type="project" value="UniProtKB-SubCell"/>
</dbReference>
<evidence type="ECO:0000256" key="2">
    <source>
        <dbReference type="ARBA" id="ARBA00022618"/>
    </source>
</evidence>
<keyword evidence="7" id="KW-0460">Magnesium</keyword>
<dbReference type="NCBIfam" id="TIGR01085">
    <property type="entry name" value="murE"/>
    <property type="match status" value="1"/>
</dbReference>
<proteinExistence type="inferred from homology"/>
<feature type="binding site" evidence="7">
    <location>
        <position position="464"/>
    </location>
    <ligand>
        <name>meso-2,6-diaminopimelate</name>
        <dbReference type="ChEBI" id="CHEBI:57791"/>
    </ligand>
</feature>
<evidence type="ECO:0000313" key="13">
    <source>
        <dbReference type="Proteomes" id="UP000326641"/>
    </source>
</evidence>
<name>A0A564WEM3_9PROT</name>
<feature type="short sequence motif" description="Meso-diaminopimelate recognition motif" evidence="7">
    <location>
        <begin position="416"/>
        <end position="419"/>
    </location>
</feature>
<dbReference type="SUPFAM" id="SSF63418">
    <property type="entry name" value="MurE/MurF N-terminal domain"/>
    <property type="match status" value="1"/>
</dbReference>
<feature type="binding site" evidence="7">
    <location>
        <begin position="118"/>
        <end position="124"/>
    </location>
    <ligand>
        <name>ATP</name>
        <dbReference type="ChEBI" id="CHEBI:30616"/>
    </ligand>
</feature>
<evidence type="ECO:0000256" key="6">
    <source>
        <dbReference type="ARBA" id="ARBA00023316"/>
    </source>
</evidence>
<comment type="pathway">
    <text evidence="7 8">Cell wall biogenesis; peptidoglycan biosynthesis.</text>
</comment>
<dbReference type="InterPro" id="IPR036565">
    <property type="entry name" value="Mur-like_cat_sf"/>
</dbReference>
<keyword evidence="4 7" id="KW-0573">Peptidoglycan synthesis</keyword>
<evidence type="ECO:0000256" key="1">
    <source>
        <dbReference type="ARBA" id="ARBA00005898"/>
    </source>
</evidence>
<dbReference type="SUPFAM" id="SSF53244">
    <property type="entry name" value="MurD-like peptide ligases, peptide-binding domain"/>
    <property type="match status" value="1"/>
</dbReference>
<evidence type="ECO:0000259" key="11">
    <source>
        <dbReference type="Pfam" id="PF08245"/>
    </source>
</evidence>
<dbReference type="InterPro" id="IPR013221">
    <property type="entry name" value="Mur_ligase_cen"/>
</dbReference>
<keyword evidence="7" id="KW-0067">ATP-binding</keyword>
<feature type="binding site" evidence="7">
    <location>
        <position position="392"/>
    </location>
    <ligand>
        <name>meso-2,6-diaminopimelate</name>
        <dbReference type="ChEBI" id="CHEBI:57791"/>
    </ligand>
</feature>
<dbReference type="GO" id="GO:0000287">
    <property type="term" value="F:magnesium ion binding"/>
    <property type="evidence" value="ECO:0007669"/>
    <property type="project" value="UniProtKB-UniRule"/>
</dbReference>
<dbReference type="InterPro" id="IPR004101">
    <property type="entry name" value="Mur_ligase_C"/>
</dbReference>
<dbReference type="AlphaFoldDB" id="A0A564WEM3"/>
<organism evidence="12 13">
    <name type="scientific">Candidatus Defluviicoccus seviourii</name>
    <dbReference type="NCBI Taxonomy" id="2565273"/>
    <lineage>
        <taxon>Bacteria</taxon>
        <taxon>Pseudomonadati</taxon>
        <taxon>Pseudomonadota</taxon>
        <taxon>Alphaproteobacteria</taxon>
        <taxon>Rhodospirillales</taxon>
        <taxon>Rhodospirillaceae</taxon>
        <taxon>Defluviicoccus</taxon>
    </lineage>
</organism>
<dbReference type="Gene3D" id="3.90.190.20">
    <property type="entry name" value="Mur ligase, C-terminal domain"/>
    <property type="match status" value="1"/>
</dbReference>
<dbReference type="InterPro" id="IPR000713">
    <property type="entry name" value="Mur_ligase_N"/>
</dbReference>
<protein>
    <recommendedName>
        <fullName evidence="7">UDP-N-acetylmuramoyl-L-alanyl-D-glutamate--2,6-diaminopimelate ligase</fullName>
        <ecNumber evidence="7">6.3.2.13</ecNumber>
    </recommendedName>
    <alternativeName>
        <fullName evidence="7">Meso-A2pm-adding enzyme</fullName>
    </alternativeName>
    <alternativeName>
        <fullName evidence="7">Meso-diaminopimelate-adding enzyme</fullName>
    </alternativeName>
    <alternativeName>
        <fullName evidence="7">UDP-MurNAc-L-Ala-D-Glu:meso-diaminopimelate ligase</fullName>
    </alternativeName>
    <alternativeName>
        <fullName evidence="7">UDP-MurNAc-tripeptide synthetase</fullName>
    </alternativeName>
    <alternativeName>
        <fullName evidence="7">UDP-N-acetylmuramyl-tripeptide synthetase</fullName>
    </alternativeName>
</protein>
<dbReference type="SUPFAM" id="SSF53623">
    <property type="entry name" value="MurD-like peptide ligases, catalytic domain"/>
    <property type="match status" value="1"/>
</dbReference>
<dbReference type="GO" id="GO:0009252">
    <property type="term" value="P:peptidoglycan biosynthetic process"/>
    <property type="evidence" value="ECO:0007669"/>
    <property type="project" value="UniProtKB-UniRule"/>
</dbReference>
<dbReference type="NCBIfam" id="NF001124">
    <property type="entry name" value="PRK00139.1-2"/>
    <property type="match status" value="1"/>
</dbReference>
<dbReference type="NCBIfam" id="NF001126">
    <property type="entry name" value="PRK00139.1-4"/>
    <property type="match status" value="1"/>
</dbReference>
<comment type="caution">
    <text evidence="12">The sequence shown here is derived from an EMBL/GenBank/DDBJ whole genome shotgun (WGS) entry which is preliminary data.</text>
</comment>
<dbReference type="PANTHER" id="PTHR23135">
    <property type="entry name" value="MUR LIGASE FAMILY MEMBER"/>
    <property type="match status" value="1"/>
</dbReference>
<dbReference type="Pfam" id="PF02875">
    <property type="entry name" value="Mur_ligase_C"/>
    <property type="match status" value="1"/>
</dbReference>
<dbReference type="Proteomes" id="UP000326641">
    <property type="component" value="Unassembled WGS sequence"/>
</dbReference>
<dbReference type="GO" id="GO:0071555">
    <property type="term" value="P:cell wall organization"/>
    <property type="evidence" value="ECO:0007669"/>
    <property type="project" value="UniProtKB-KW"/>
</dbReference>
<sequence>MRLTDLLDAGTGTLCGDHDASGVIITGLTSDSRTVRPGFLFAALPGARLDGSGFIADALTRGAAAALVSSQGAPKAPLLGAAGAPVPLIVDANPRRCFALMTARFFGRQPKWIAAVTGTNGKTSVVWFLRQIWQALGHPAAALGTLGLVTPTATEPGSLTTPDPVALHRTLARLAGDGIEHAALEASSHGLDQHRLDGVRIAAAAFTTLGRDHLDYHASEDAYLAAKLRLFSECVMAGGTAVINADAPHAARVIAAASPRLKVVSYGRAGDALRLVSRTDSEAGQALTVVINGTAIHALTLPLIGDFQAMNALCAAGLACATGAVPETALAALETLRPVPGRLERIGAGLGGAAPVFVDYAHTPDALAAALSALRPHARGRLMVVFGCGGDRDAGKRPQMGAVAARLADRVFVTDDNPRSERPDAIRAQILAACPDANEIADRAEAIAVAVRALTAGDVLLIAGKGHETGQIVGGRVLPFDDRVVAAAALSEVAA</sequence>
<evidence type="ECO:0000256" key="4">
    <source>
        <dbReference type="ARBA" id="ARBA00022984"/>
    </source>
</evidence>
<comment type="subcellular location">
    <subcellularLocation>
        <location evidence="7 8">Cytoplasm</location>
    </subcellularLocation>
</comment>
<dbReference type="InterPro" id="IPR005761">
    <property type="entry name" value="UDP-N-AcMur-Glu-dNH2Pim_ligase"/>
</dbReference>
<comment type="similarity">
    <text evidence="1 7">Belongs to the MurCDEF family. MurE subfamily.</text>
</comment>
<keyword evidence="7 12" id="KW-0436">Ligase</keyword>
<feature type="binding site" evidence="7">
    <location>
        <position position="32"/>
    </location>
    <ligand>
        <name>UDP-N-acetyl-alpha-D-muramoyl-L-alanyl-D-glutamate</name>
        <dbReference type="ChEBI" id="CHEBI:83900"/>
    </ligand>
</feature>
<gene>
    <name evidence="7 12" type="primary">murE</name>
    <name evidence="12" type="ORF">DF3PA_30134</name>
</gene>
<keyword evidence="2 7" id="KW-0132">Cell division</keyword>
<dbReference type="InterPro" id="IPR035911">
    <property type="entry name" value="MurE/MurF_N"/>
</dbReference>
<evidence type="ECO:0000256" key="3">
    <source>
        <dbReference type="ARBA" id="ARBA00022960"/>
    </source>
</evidence>
<dbReference type="PANTHER" id="PTHR23135:SF4">
    <property type="entry name" value="UDP-N-ACETYLMURAMOYL-L-ALANYL-D-GLUTAMATE--2,6-DIAMINOPIMELATE LIGASE MURE HOMOLOG, CHLOROPLASTIC"/>
    <property type="match status" value="1"/>
</dbReference>
<dbReference type="Gene3D" id="3.40.1390.10">
    <property type="entry name" value="MurE/MurF, N-terminal domain"/>
    <property type="match status" value="1"/>
</dbReference>
<dbReference type="InterPro" id="IPR036615">
    <property type="entry name" value="Mur_ligase_C_dom_sf"/>
</dbReference>
<feature type="binding site" evidence="7">
    <location>
        <begin position="160"/>
        <end position="161"/>
    </location>
    <ligand>
        <name>UDP-N-acetyl-alpha-D-muramoyl-L-alanyl-D-glutamate</name>
        <dbReference type="ChEBI" id="CHEBI:83900"/>
    </ligand>
</feature>
<dbReference type="GO" id="GO:0005524">
    <property type="term" value="F:ATP binding"/>
    <property type="evidence" value="ECO:0007669"/>
    <property type="project" value="UniProtKB-UniRule"/>
</dbReference>
<dbReference type="UniPathway" id="UPA00219"/>
<feature type="binding site" evidence="7">
    <location>
        <position position="468"/>
    </location>
    <ligand>
        <name>meso-2,6-diaminopimelate</name>
        <dbReference type="ChEBI" id="CHEBI:57791"/>
    </ligand>
</feature>
<dbReference type="HAMAP" id="MF_00208">
    <property type="entry name" value="MurE"/>
    <property type="match status" value="1"/>
</dbReference>
<evidence type="ECO:0000259" key="10">
    <source>
        <dbReference type="Pfam" id="PF02875"/>
    </source>
</evidence>
<keyword evidence="7" id="KW-0547">Nucleotide-binding</keyword>
<dbReference type="GO" id="GO:0008765">
    <property type="term" value="F:UDP-N-acetylmuramoylalanyl-D-glutamate-2,6-diaminopimelate ligase activity"/>
    <property type="evidence" value="ECO:0007669"/>
    <property type="project" value="UniProtKB-UniRule"/>
</dbReference>